<comment type="caution">
    <text evidence="12">Was originally thought to be a dihydrodipicolinate synthase (DHDPS), catalyzing the condensation of (S)-aspartate-beta-semialdehyde [(S)-ASA] and pyruvate to dihydrodipicolinate (DHDP). However, it was shown in E.coli that the product of the enzymatic reaction is not dihydrodipicolinate but in fact (4S)-4-hydroxy-2,3,4,5-tetrahydro-(2S)-dipicolinic acid (HTPA), and that the consecutive dehydration reaction leading to DHDP is not spontaneous but catalyzed by DapB.</text>
</comment>
<organism evidence="16 17">
    <name type="scientific">Rufibacter immobilis</name>
    <dbReference type="NCBI Taxonomy" id="1348778"/>
    <lineage>
        <taxon>Bacteria</taxon>
        <taxon>Pseudomonadati</taxon>
        <taxon>Bacteroidota</taxon>
        <taxon>Cytophagia</taxon>
        <taxon>Cytophagales</taxon>
        <taxon>Hymenobacteraceae</taxon>
        <taxon>Rufibacter</taxon>
    </lineage>
</organism>
<evidence type="ECO:0000256" key="11">
    <source>
        <dbReference type="ARBA" id="ARBA00047836"/>
    </source>
</evidence>
<keyword evidence="7 12" id="KW-0220">Diaminopimelate biosynthesis</keyword>
<evidence type="ECO:0000256" key="6">
    <source>
        <dbReference type="ARBA" id="ARBA00022605"/>
    </source>
</evidence>
<dbReference type="InterPro" id="IPR013785">
    <property type="entry name" value="Aldolase_TIM"/>
</dbReference>
<dbReference type="AlphaFoldDB" id="A0A3M9MSI0"/>
<comment type="catalytic activity">
    <reaction evidence="11 12">
        <text>L-aspartate 4-semialdehyde + pyruvate = (2S,4S)-4-hydroxy-2,3,4,5-tetrahydrodipicolinate + H2O + H(+)</text>
        <dbReference type="Rhea" id="RHEA:34171"/>
        <dbReference type="ChEBI" id="CHEBI:15361"/>
        <dbReference type="ChEBI" id="CHEBI:15377"/>
        <dbReference type="ChEBI" id="CHEBI:15378"/>
        <dbReference type="ChEBI" id="CHEBI:67139"/>
        <dbReference type="ChEBI" id="CHEBI:537519"/>
        <dbReference type="EC" id="4.3.3.7"/>
    </reaction>
</comment>
<dbReference type="PANTHER" id="PTHR12128:SF66">
    <property type="entry name" value="4-HYDROXY-2-OXOGLUTARATE ALDOLASE, MITOCHONDRIAL"/>
    <property type="match status" value="1"/>
</dbReference>
<keyword evidence="10 12" id="KW-0704">Schiff base</keyword>
<dbReference type="EC" id="4.3.3.7" evidence="4 12"/>
<evidence type="ECO:0000256" key="9">
    <source>
        <dbReference type="ARBA" id="ARBA00023239"/>
    </source>
</evidence>
<reference evidence="16 17" key="1">
    <citation type="submission" date="2018-11" db="EMBL/GenBank/DDBJ databases">
        <title>Rufibacter latericius sp. nov., isolated from water in Baiyang Lake.</title>
        <authorList>
            <person name="Yang Y."/>
        </authorList>
    </citation>
    <scope>NUCLEOTIDE SEQUENCE [LARGE SCALE GENOMIC DNA]</scope>
    <source>
        <strain evidence="16 17">MCC P1</strain>
    </source>
</reference>
<evidence type="ECO:0000313" key="17">
    <source>
        <dbReference type="Proteomes" id="UP000271010"/>
    </source>
</evidence>
<feature type="active site" description="Proton donor/acceptor" evidence="12 14">
    <location>
        <position position="135"/>
    </location>
</feature>
<evidence type="ECO:0000313" key="16">
    <source>
        <dbReference type="EMBL" id="RNI27863.1"/>
    </source>
</evidence>
<dbReference type="OrthoDB" id="9782828at2"/>
<dbReference type="GO" id="GO:0005829">
    <property type="term" value="C:cytosol"/>
    <property type="evidence" value="ECO:0007669"/>
    <property type="project" value="TreeGrafter"/>
</dbReference>
<dbReference type="EMBL" id="RJJE01000017">
    <property type="protein sequence ID" value="RNI27863.1"/>
    <property type="molecule type" value="Genomic_DNA"/>
</dbReference>
<evidence type="ECO:0000256" key="1">
    <source>
        <dbReference type="ARBA" id="ARBA00003294"/>
    </source>
</evidence>
<keyword evidence="8 12" id="KW-0457">Lysine biosynthesis</keyword>
<dbReference type="SUPFAM" id="SSF51569">
    <property type="entry name" value="Aldolase"/>
    <property type="match status" value="1"/>
</dbReference>
<dbReference type="InterPro" id="IPR002220">
    <property type="entry name" value="DapA-like"/>
</dbReference>
<dbReference type="PIRSF" id="PIRSF001365">
    <property type="entry name" value="DHDPS"/>
    <property type="match status" value="1"/>
</dbReference>
<dbReference type="GO" id="GO:0019877">
    <property type="term" value="P:diaminopimelate biosynthetic process"/>
    <property type="evidence" value="ECO:0007669"/>
    <property type="project" value="UniProtKB-UniRule"/>
</dbReference>
<evidence type="ECO:0000256" key="13">
    <source>
        <dbReference type="PIRNR" id="PIRNR001365"/>
    </source>
</evidence>
<feature type="active site" description="Schiff-base intermediate with substrate" evidence="12 14">
    <location>
        <position position="163"/>
    </location>
</feature>
<dbReference type="Proteomes" id="UP000271010">
    <property type="component" value="Unassembled WGS sequence"/>
</dbReference>
<feature type="binding site" evidence="12 15">
    <location>
        <position position="47"/>
    </location>
    <ligand>
        <name>pyruvate</name>
        <dbReference type="ChEBI" id="CHEBI:15361"/>
    </ligand>
</feature>
<keyword evidence="6 12" id="KW-0028">Amino-acid biosynthesis</keyword>
<dbReference type="PRINTS" id="PR00146">
    <property type="entry name" value="DHPICSNTHASE"/>
</dbReference>
<comment type="pathway">
    <text evidence="2 12">Amino-acid biosynthesis; L-lysine biosynthesis via DAP pathway; (S)-tetrahydrodipicolinate from L-aspartate: step 3/4.</text>
</comment>
<comment type="similarity">
    <text evidence="3 12 13">Belongs to the DapA family.</text>
</comment>
<dbReference type="Pfam" id="PF00701">
    <property type="entry name" value="DHDPS"/>
    <property type="match status" value="1"/>
</dbReference>
<feature type="site" description="Part of a proton relay during catalysis" evidence="12">
    <location>
        <position position="109"/>
    </location>
</feature>
<evidence type="ECO:0000256" key="2">
    <source>
        <dbReference type="ARBA" id="ARBA00005120"/>
    </source>
</evidence>
<sequence>MQALRGTGVALVTPFKADLSVDLEAFGRLIDFNLNNGIDYLVVNGTTGESVTTTAEEKTQLLAFAKERIAGRKPLVYGLGSNDTRTVLEQLKQIDFTGIDAILSVCPYYNKPSQEGIYLHYTVIADASPVPVILYNVPGRTGINMTAATTLRLAHHPNIIGTKDASANLEQYMAILEERPQGFLVISGDDMVTVPLISVGGDGIISVLGNAFPAKFSRMTRLALEGDFTQAGKLQRSFGKINPLMYEEANPVGIKLALQEAGICEPFVRLPLAPASEGLVQRIKAAAAPLLS</sequence>
<feature type="binding site" evidence="12 15">
    <location>
        <position position="205"/>
    </location>
    <ligand>
        <name>pyruvate</name>
        <dbReference type="ChEBI" id="CHEBI:15361"/>
    </ligand>
</feature>
<keyword evidence="5 12" id="KW-0963">Cytoplasm</keyword>
<dbReference type="GO" id="GO:0008840">
    <property type="term" value="F:4-hydroxy-tetrahydrodipicolinate synthase activity"/>
    <property type="evidence" value="ECO:0007669"/>
    <property type="project" value="UniProtKB-UniRule"/>
</dbReference>
<proteinExistence type="inferred from homology"/>
<protein>
    <recommendedName>
        <fullName evidence="4 12">4-hydroxy-tetrahydrodipicolinate synthase</fullName>
        <shortName evidence="12">HTPA synthase</shortName>
        <ecNumber evidence="4 12">4.3.3.7</ecNumber>
    </recommendedName>
</protein>
<evidence type="ECO:0000256" key="8">
    <source>
        <dbReference type="ARBA" id="ARBA00023154"/>
    </source>
</evidence>
<evidence type="ECO:0000256" key="4">
    <source>
        <dbReference type="ARBA" id="ARBA00012086"/>
    </source>
</evidence>
<evidence type="ECO:0000256" key="7">
    <source>
        <dbReference type="ARBA" id="ARBA00022915"/>
    </source>
</evidence>
<gene>
    <name evidence="12" type="primary">dapA</name>
    <name evidence="16" type="ORF">EFA69_17355</name>
</gene>
<dbReference type="GO" id="GO:0009089">
    <property type="term" value="P:lysine biosynthetic process via diaminopimelate"/>
    <property type="evidence" value="ECO:0007669"/>
    <property type="project" value="UniProtKB-UniRule"/>
</dbReference>
<comment type="function">
    <text evidence="1 12">Catalyzes the condensation of (S)-aspartate-beta-semialdehyde [(S)-ASA] and pyruvate to 4-hydroxy-tetrahydrodipicolinate (HTPA).</text>
</comment>
<comment type="caution">
    <text evidence="16">The sequence shown here is derived from an EMBL/GenBank/DDBJ whole genome shotgun (WGS) entry which is preliminary data.</text>
</comment>
<dbReference type="HAMAP" id="MF_00418">
    <property type="entry name" value="DapA"/>
    <property type="match status" value="1"/>
</dbReference>
<dbReference type="CDD" id="cd00950">
    <property type="entry name" value="DHDPS"/>
    <property type="match status" value="1"/>
</dbReference>
<dbReference type="InterPro" id="IPR005263">
    <property type="entry name" value="DapA"/>
</dbReference>
<dbReference type="UniPathway" id="UPA00034">
    <property type="reaction ID" value="UER00017"/>
</dbReference>
<dbReference type="Gene3D" id="3.20.20.70">
    <property type="entry name" value="Aldolase class I"/>
    <property type="match status" value="1"/>
</dbReference>
<evidence type="ECO:0000256" key="3">
    <source>
        <dbReference type="ARBA" id="ARBA00007592"/>
    </source>
</evidence>
<feature type="site" description="Part of a proton relay during catalysis" evidence="12">
    <location>
        <position position="46"/>
    </location>
</feature>
<evidence type="ECO:0000256" key="10">
    <source>
        <dbReference type="ARBA" id="ARBA00023270"/>
    </source>
</evidence>
<evidence type="ECO:0000256" key="12">
    <source>
        <dbReference type="HAMAP-Rule" id="MF_00418"/>
    </source>
</evidence>
<dbReference type="PANTHER" id="PTHR12128">
    <property type="entry name" value="DIHYDRODIPICOLINATE SYNTHASE"/>
    <property type="match status" value="1"/>
</dbReference>
<evidence type="ECO:0000256" key="15">
    <source>
        <dbReference type="PIRSR" id="PIRSR001365-2"/>
    </source>
</evidence>
<dbReference type="SMART" id="SM01130">
    <property type="entry name" value="DHDPS"/>
    <property type="match status" value="1"/>
</dbReference>
<dbReference type="NCBIfam" id="TIGR00674">
    <property type="entry name" value="dapA"/>
    <property type="match status" value="1"/>
</dbReference>
<accession>A0A3M9MSI0</accession>
<evidence type="ECO:0000256" key="5">
    <source>
        <dbReference type="ARBA" id="ARBA00022490"/>
    </source>
</evidence>
<comment type="subcellular location">
    <subcellularLocation>
        <location evidence="12">Cytoplasm</location>
    </subcellularLocation>
</comment>
<evidence type="ECO:0000256" key="14">
    <source>
        <dbReference type="PIRSR" id="PIRSR001365-1"/>
    </source>
</evidence>
<keyword evidence="9 12" id="KW-0456">Lyase</keyword>
<keyword evidence="17" id="KW-1185">Reference proteome</keyword>
<name>A0A3M9MSI0_9BACT</name>
<comment type="subunit">
    <text evidence="12">Homotetramer; dimer of dimers.</text>
</comment>
<dbReference type="RefSeq" id="WP_123134328.1">
    <property type="nucleotide sequence ID" value="NZ_RJJE01000017.1"/>
</dbReference>